<organism evidence="2 3">
    <name type="scientific">Anoxybacillus ayderensis</name>
    <dbReference type="NCBI Taxonomy" id="265546"/>
    <lineage>
        <taxon>Bacteria</taxon>
        <taxon>Bacillati</taxon>
        <taxon>Bacillota</taxon>
        <taxon>Bacilli</taxon>
        <taxon>Bacillales</taxon>
        <taxon>Anoxybacillaceae</taxon>
        <taxon>Anoxybacillus</taxon>
    </lineage>
</organism>
<dbReference type="Pfam" id="PF13592">
    <property type="entry name" value="HTH_33"/>
    <property type="match status" value="1"/>
</dbReference>
<dbReference type="Proteomes" id="UP000032047">
    <property type="component" value="Unassembled WGS sequence"/>
</dbReference>
<keyword evidence="3" id="KW-1185">Reference proteome</keyword>
<comment type="caution">
    <text evidence="2">The sequence shown here is derived from an EMBL/GenBank/DDBJ whole genome shotgun (WGS) entry which is preliminary data.</text>
</comment>
<protein>
    <submittedName>
        <fullName evidence="2">Transposase</fullName>
    </submittedName>
</protein>
<dbReference type="PATRIC" id="fig|265546.4.peg.1859"/>
<dbReference type="InterPro" id="IPR025959">
    <property type="entry name" value="Winged_HTH_dom"/>
</dbReference>
<sequence length="137" mass="16174">MAKMSQKWFIYAANRFVVRFNEGGLDHLLDRRLPPGRVPFLTEEQQEMRQLVLTTTPVDVGWGISSSWNTRILQSYIQQTYGVSMSREGIQKLLHRLRLSWTRPTDKLVKGDPVLQVAFEKELEFIKKRSFVRHRQK</sequence>
<dbReference type="AlphaFoldDB" id="A0A0D0G6H0"/>
<reference evidence="2 3" key="1">
    <citation type="submission" date="2015-01" db="EMBL/GenBank/DDBJ databases">
        <title>Genome sequence of Anoxybacillus ayderensis strain AB04.</title>
        <authorList>
            <person name="Belduz A.O."/>
            <person name="Canakci S."/>
            <person name="Chan K.-G."/>
            <person name="Kahar U.M."/>
            <person name="Yaakob A.S."/>
            <person name="Chan C.S."/>
            <person name="Goh K.M."/>
        </authorList>
    </citation>
    <scope>NUCLEOTIDE SEQUENCE [LARGE SCALE GENOMIC DNA]</scope>
    <source>
        <strain evidence="2 3">AB04</strain>
    </source>
</reference>
<proteinExistence type="predicted"/>
<evidence type="ECO:0000313" key="2">
    <source>
        <dbReference type="EMBL" id="KIP20960.1"/>
    </source>
</evidence>
<evidence type="ECO:0000259" key="1">
    <source>
        <dbReference type="Pfam" id="PF13592"/>
    </source>
</evidence>
<gene>
    <name evidence="2" type="ORF">JV16_01862</name>
</gene>
<evidence type="ECO:0000313" key="3">
    <source>
        <dbReference type="Proteomes" id="UP000032047"/>
    </source>
</evidence>
<dbReference type="EMBL" id="JXTG01000009">
    <property type="protein sequence ID" value="KIP20960.1"/>
    <property type="molecule type" value="Genomic_DNA"/>
</dbReference>
<name>A0A0D0G6H0_9BACL</name>
<feature type="domain" description="Winged helix-turn helix" evidence="1">
    <location>
        <begin position="68"/>
        <end position="122"/>
    </location>
</feature>
<accession>A0A0D0G6H0</accession>